<name>A0A0F9NDW6_9ZZZZ</name>
<evidence type="ECO:0000313" key="1">
    <source>
        <dbReference type="EMBL" id="KKN10167.1"/>
    </source>
</evidence>
<reference evidence="1" key="1">
    <citation type="journal article" date="2015" name="Nature">
        <title>Complex archaea that bridge the gap between prokaryotes and eukaryotes.</title>
        <authorList>
            <person name="Spang A."/>
            <person name="Saw J.H."/>
            <person name="Jorgensen S.L."/>
            <person name="Zaremba-Niedzwiedzka K."/>
            <person name="Martijn J."/>
            <person name="Lind A.E."/>
            <person name="van Eijk R."/>
            <person name="Schleper C."/>
            <person name="Guy L."/>
            <person name="Ettema T.J."/>
        </authorList>
    </citation>
    <scope>NUCLEOTIDE SEQUENCE</scope>
</reference>
<sequence>ALKAGTCEIKITTISKTVDKNDDGTVDVRFQIALEGETPKINGWAFIARLDHNTDPTGESNLIYVMPSATLPVQFRTAAANCDHCGWDRRRRDTYILQNEDSGVYKQVGRTCIRDFIGIDPARIAEQAERYVKVLGLLDEAREPKWGGMNDHRDIHLPRYLSWVAQSIREYGWISGREAYENFDKVSTASQAVGDMFATYKPQLPTDEDKELAEAAIAHVLTLEPKNDFLHNIITITKQNYLDWKATGLAAAIMFVYNRHLEEEAKRKAAADLSKSEHVGALKERLEMEVRIIGKRWIESMYGSTAIIRMLDANDNLFVTFASGRFGDEANIEDKVTIRGTVKKHDVFKDVKQTILNRVAKVKDDV</sequence>
<dbReference type="AlphaFoldDB" id="A0A0F9NDW6"/>
<comment type="caution">
    <text evidence="1">The sequence shown here is derived from an EMBL/GenBank/DDBJ whole genome shotgun (WGS) entry which is preliminary data.</text>
</comment>
<accession>A0A0F9NDW6</accession>
<dbReference type="EMBL" id="LAZR01004269">
    <property type="protein sequence ID" value="KKN10167.1"/>
    <property type="molecule type" value="Genomic_DNA"/>
</dbReference>
<gene>
    <name evidence="1" type="ORF">LCGC14_1039150</name>
</gene>
<organism evidence="1">
    <name type="scientific">marine sediment metagenome</name>
    <dbReference type="NCBI Taxonomy" id="412755"/>
    <lineage>
        <taxon>unclassified sequences</taxon>
        <taxon>metagenomes</taxon>
        <taxon>ecological metagenomes</taxon>
    </lineage>
</organism>
<feature type="non-terminal residue" evidence="1">
    <location>
        <position position="1"/>
    </location>
</feature>
<protein>
    <submittedName>
        <fullName evidence="1">Uncharacterized protein</fullName>
    </submittedName>
</protein>
<proteinExistence type="predicted"/>